<sequence>MHLRLTSSHTLSSPILLKSPAVCLLSEYVNRVGSTCSCLPTRDRNRASQSPSYVEFRRSPRSITRSTTPKNHDTLQLSSTTYMYLTSPNSPNLHPHGHDQTNTNRHHPPSHYYTRIFPPPPSMAKL</sequence>
<keyword evidence="3" id="KW-1185">Reference proteome</keyword>
<organism evidence="2 3">
    <name type="scientific">Trichoderma longibrachiatum ATCC 18648</name>
    <dbReference type="NCBI Taxonomy" id="983965"/>
    <lineage>
        <taxon>Eukaryota</taxon>
        <taxon>Fungi</taxon>
        <taxon>Dikarya</taxon>
        <taxon>Ascomycota</taxon>
        <taxon>Pezizomycotina</taxon>
        <taxon>Sordariomycetes</taxon>
        <taxon>Hypocreomycetidae</taxon>
        <taxon>Hypocreales</taxon>
        <taxon>Hypocreaceae</taxon>
        <taxon>Trichoderma</taxon>
    </lineage>
</organism>
<feature type="compositionally biased region" description="Polar residues" evidence="1">
    <location>
        <begin position="74"/>
        <end position="92"/>
    </location>
</feature>
<accession>A0A2T4CDJ0</accession>
<feature type="region of interest" description="Disordered" evidence="1">
    <location>
        <begin position="40"/>
        <end position="107"/>
    </location>
</feature>
<evidence type="ECO:0000313" key="3">
    <source>
        <dbReference type="Proteomes" id="UP000240760"/>
    </source>
</evidence>
<name>A0A2T4CDJ0_TRILO</name>
<protein>
    <submittedName>
        <fullName evidence="2">Uncharacterized protein</fullName>
    </submittedName>
</protein>
<reference evidence="2 3" key="1">
    <citation type="submission" date="2016-07" db="EMBL/GenBank/DDBJ databases">
        <title>Multiple horizontal gene transfer events from other fungi enriched the ability of initially mycotrophic Trichoderma (Ascomycota) to feed on dead plant biomass.</title>
        <authorList>
            <consortium name="DOE Joint Genome Institute"/>
            <person name="Aerts A."/>
            <person name="Atanasova L."/>
            <person name="Chenthamara K."/>
            <person name="Zhang J."/>
            <person name="Grujic M."/>
            <person name="Henrissat B."/>
            <person name="Kuo A."/>
            <person name="Salamov A."/>
            <person name="Lipzen A."/>
            <person name="Labutti K."/>
            <person name="Barry K."/>
            <person name="Miao Y."/>
            <person name="Rahimi M.J."/>
            <person name="Shen Q."/>
            <person name="Grigoriev I.V."/>
            <person name="Kubicek C.P."/>
            <person name="Druzhinina I.S."/>
        </authorList>
    </citation>
    <scope>NUCLEOTIDE SEQUENCE [LARGE SCALE GENOMIC DNA]</scope>
    <source>
        <strain evidence="2 3">ATCC 18648</strain>
    </source>
</reference>
<evidence type="ECO:0000256" key="1">
    <source>
        <dbReference type="SAM" id="MobiDB-lite"/>
    </source>
</evidence>
<dbReference type="EMBL" id="KZ679128">
    <property type="protein sequence ID" value="PTB79604.1"/>
    <property type="molecule type" value="Genomic_DNA"/>
</dbReference>
<evidence type="ECO:0000313" key="2">
    <source>
        <dbReference type="EMBL" id="PTB79604.1"/>
    </source>
</evidence>
<dbReference type="Proteomes" id="UP000240760">
    <property type="component" value="Unassembled WGS sequence"/>
</dbReference>
<gene>
    <name evidence="2" type="ORF">M440DRAFT_1173832</name>
</gene>
<proteinExistence type="predicted"/>
<dbReference type="AlphaFoldDB" id="A0A2T4CDJ0"/>